<dbReference type="PANTHER" id="PTHR45398">
    <property type="match status" value="1"/>
</dbReference>
<dbReference type="EMBL" id="BAABRU010000022">
    <property type="protein sequence ID" value="GAA5530707.1"/>
    <property type="molecule type" value="Genomic_DNA"/>
</dbReference>
<keyword evidence="2" id="KW-0596">Phosphopantetheine</keyword>
<dbReference type="InterPro" id="IPR036736">
    <property type="entry name" value="ACP-like_sf"/>
</dbReference>
<feature type="domain" description="Carrier" evidence="5">
    <location>
        <begin position="992"/>
        <end position="1066"/>
    </location>
</feature>
<keyword evidence="7" id="KW-1185">Reference proteome</keyword>
<dbReference type="InterPro" id="IPR009081">
    <property type="entry name" value="PP-bd_ACP"/>
</dbReference>
<evidence type="ECO:0000256" key="1">
    <source>
        <dbReference type="ARBA" id="ARBA00001957"/>
    </source>
</evidence>
<dbReference type="Pfam" id="PF00501">
    <property type="entry name" value="AMP-binding"/>
    <property type="match status" value="1"/>
</dbReference>
<dbReference type="CDD" id="cd05930">
    <property type="entry name" value="A_NRPS"/>
    <property type="match status" value="1"/>
</dbReference>
<evidence type="ECO:0000256" key="3">
    <source>
        <dbReference type="ARBA" id="ARBA00022553"/>
    </source>
</evidence>
<dbReference type="SUPFAM" id="SSF47336">
    <property type="entry name" value="ACP-like"/>
    <property type="match status" value="1"/>
</dbReference>
<dbReference type="InterPro" id="IPR010060">
    <property type="entry name" value="NRPS_synth"/>
</dbReference>
<evidence type="ECO:0000313" key="7">
    <source>
        <dbReference type="Proteomes" id="UP001428290"/>
    </source>
</evidence>
<keyword evidence="4" id="KW-0045">Antibiotic biosynthesis</keyword>
<dbReference type="NCBIfam" id="TIGR01720">
    <property type="entry name" value="NRPS-para261"/>
    <property type="match status" value="1"/>
</dbReference>
<dbReference type="PROSITE" id="PS00012">
    <property type="entry name" value="PHOSPHOPANTETHEINE"/>
    <property type="match status" value="1"/>
</dbReference>
<protein>
    <submittedName>
        <fullName evidence="6">Linear gramicidin synthase subunit B</fullName>
    </submittedName>
</protein>
<dbReference type="CDD" id="cd19531">
    <property type="entry name" value="LCL_NRPS-like"/>
    <property type="match status" value="1"/>
</dbReference>
<gene>
    <name evidence="6" type="primary">lgrB_2</name>
    <name evidence="6" type="ORF">Hgul01_04530</name>
</gene>
<dbReference type="Gene3D" id="1.10.1200.10">
    <property type="entry name" value="ACP-like"/>
    <property type="match status" value="1"/>
</dbReference>
<dbReference type="Gene3D" id="2.30.38.10">
    <property type="entry name" value="Luciferase, Domain 3"/>
    <property type="match status" value="1"/>
</dbReference>
<comment type="cofactor">
    <cofactor evidence="1">
        <name>pantetheine 4'-phosphate</name>
        <dbReference type="ChEBI" id="CHEBI:47942"/>
    </cofactor>
</comment>
<sequence>MTMNEREVFAFPMSFAQQRLWFLEQLQPNSALYHIASLLEIQGPLDQTALQQSINHIIVRHESLRTTFGMVDQTPMQLISSELLLTPIVHDLQALDLEQRWFVALEQAKASCLVPFDLSQGPLVRLELFQLAPEHCLMAVVLHHIISDGWSMELFIQELVISYESYRAGFHPQLVPLALQYADYSEWQREWLASPRQQQQLDFWQQQLADAPKRLELATDHPRPAQQSFAGNTLSFGIPSQQTSQLRNLAQQTQTTPFMLALAVFASLLSRYSRQDQVLIGSPIANRTTAEAQPLIGFFVNTVVFKVQLSPSLDLLSLVEQVREQSLAVYANQDVPFEQVVQHLQLERNLSHSPIFQVMLAYQNVPSQQLNIANLTIKQLPLDLGYAKFDLTLFLEETPAGLVGRLEYNRDLFELATIERLRNHFLRLLEQTLTQPKQPLAYLSILSDAECQQLLVDWNQTQQPFPDQLGLQHLVEQQVQRTPNAPAIRWNNQIVCYTELDQRANQLAHLLLQRGVTQGAMVGVYATRCPEMVMSLLAILKAGAAYLPLDPAYPAERLQYLVADSAASLIVQASHQALPTLVSNASILDVVAEAETLASLPNTAPVVDFDPQQLAYVIYTSGSTGKPKGVLIQHQGVVNYLHWAINYYPFEQGNGAPLASSLAFDATITALWGPLCTGKTVDLLPEQDELEGLAQRLSSENYSLLKITPAHMEALSQLIAPEQIGPSHAFVIGGEALLQQHVAFWQTNAPKLRLINEYGPTETVVGCVIYQAEAGQSEWAAVPIGRPIANTQLYVLDPAGLPVPIGVPGELYIAGLGVGRGYHERPELTAERFLQLEQLAAVRTELARCQQPQPAFERLYRSGDLVRYLPDGNLEYLGRIDQQVKFHGFRIELGEIEATLASHATVHAAVAMIREDRPGHKRLVAYVVAEHGAIRDTQVLLSHVAQQLPHYMLPSAVIWLDNLPLTPNGKIDRQALPAPEINQTPLDVAQTTPLDQHEAQLMAIWQRVLGLKAVDRHANFFSLGGDSILVMQVVGIARQHGLILTPRLLFQNQTIASLAQAIRQQTQAKPALDPLSLQGAVPLSPMQHWLFERQLANPAHANQSIVVKLQTGFATEQIQAALDQLGRLHPSLRLVFTQTEAWQQGYAAAGSVPLRELQQPSLNEQQVCDAEIQASFNLATAPLLRAGLWRGTSEDQLLLVAHHSIIDGVSWRIVLEDLALLLNQQAVPAATTPFSSWVEYLVAQAQTPQLIGQLAYWRSTIEVIAPIAQLGTAGVVAEAQRFQTKLNSELTEQLLHHAPERTRASVPELLIASLTMAFQRWSNIQQLVLDVENHGRESLDPEHDFSRSLGWFTSLYPVRLAFPRVDQPNEWIKQIKETLRTVPQAGAGYGMLRYLHADPAIRASLVPTHAPAIAFNYLGQLDNQQTLAPLQGLNLEFSNQTLAPNNQRSHALEINCYIAGGGLVIDWEFNQAVRAAVEQLAEHYQQALALLLQLPTANASLAPSDFPAARVKANDLDRLLARLKAKGQ</sequence>
<proteinExistence type="predicted"/>
<dbReference type="InterPro" id="IPR010071">
    <property type="entry name" value="AA_adenyl_dom"/>
</dbReference>
<keyword evidence="3" id="KW-0597">Phosphoprotein</keyword>
<dbReference type="SMART" id="SM00823">
    <property type="entry name" value="PKS_PP"/>
    <property type="match status" value="1"/>
</dbReference>
<dbReference type="Gene3D" id="3.30.300.30">
    <property type="match status" value="1"/>
</dbReference>
<dbReference type="InterPro" id="IPR023213">
    <property type="entry name" value="CAT-like_dom_sf"/>
</dbReference>
<dbReference type="NCBIfam" id="TIGR01733">
    <property type="entry name" value="AA-adenyl-dom"/>
    <property type="match status" value="1"/>
</dbReference>
<evidence type="ECO:0000313" key="6">
    <source>
        <dbReference type="EMBL" id="GAA5530707.1"/>
    </source>
</evidence>
<dbReference type="InterPro" id="IPR020806">
    <property type="entry name" value="PKS_PP-bd"/>
</dbReference>
<dbReference type="RefSeq" id="WP_345724306.1">
    <property type="nucleotide sequence ID" value="NZ_BAABRU010000022.1"/>
</dbReference>
<dbReference type="InterPro" id="IPR006162">
    <property type="entry name" value="Ppantetheine_attach_site"/>
</dbReference>
<dbReference type="Pfam" id="PF13193">
    <property type="entry name" value="AMP-binding_C"/>
    <property type="match status" value="1"/>
</dbReference>
<dbReference type="SUPFAM" id="SSF56801">
    <property type="entry name" value="Acetyl-CoA synthetase-like"/>
    <property type="match status" value="1"/>
</dbReference>
<dbReference type="PROSITE" id="PS00455">
    <property type="entry name" value="AMP_BINDING"/>
    <property type="match status" value="1"/>
</dbReference>
<dbReference type="PANTHER" id="PTHR45398:SF1">
    <property type="entry name" value="ENZYME, PUTATIVE (JCVI)-RELATED"/>
    <property type="match status" value="1"/>
</dbReference>
<dbReference type="SUPFAM" id="SSF52777">
    <property type="entry name" value="CoA-dependent acyltransferases"/>
    <property type="match status" value="4"/>
</dbReference>
<dbReference type="InterPro" id="IPR001242">
    <property type="entry name" value="Condensation_dom"/>
</dbReference>
<dbReference type="InterPro" id="IPR045851">
    <property type="entry name" value="AMP-bd_C_sf"/>
</dbReference>
<dbReference type="InterPro" id="IPR000873">
    <property type="entry name" value="AMP-dep_synth/lig_dom"/>
</dbReference>
<name>A0ABP9X5N1_9CHLR</name>
<dbReference type="PROSITE" id="PS50075">
    <property type="entry name" value="CARRIER"/>
    <property type="match status" value="1"/>
</dbReference>
<evidence type="ECO:0000256" key="4">
    <source>
        <dbReference type="ARBA" id="ARBA00023194"/>
    </source>
</evidence>
<reference evidence="6 7" key="1">
    <citation type="submission" date="2024-02" db="EMBL/GenBank/DDBJ databases">
        <title>Herpetosiphon gulosus NBRC 112829.</title>
        <authorList>
            <person name="Ichikawa N."/>
            <person name="Katano-Makiyama Y."/>
            <person name="Hidaka K."/>
        </authorList>
    </citation>
    <scope>NUCLEOTIDE SEQUENCE [LARGE SCALE GENOMIC DNA]</scope>
    <source>
        <strain evidence="6 7">NBRC 112829</strain>
    </source>
</reference>
<dbReference type="Gene3D" id="3.30.559.30">
    <property type="entry name" value="Nonribosomal peptide synthetase, condensation domain"/>
    <property type="match status" value="2"/>
</dbReference>
<dbReference type="Gene3D" id="3.30.559.10">
    <property type="entry name" value="Chloramphenicol acetyltransferase-like domain"/>
    <property type="match status" value="2"/>
</dbReference>
<dbReference type="Pfam" id="PF00668">
    <property type="entry name" value="Condensation"/>
    <property type="match status" value="2"/>
</dbReference>
<organism evidence="6 7">
    <name type="scientific">Herpetosiphon gulosus</name>
    <dbReference type="NCBI Taxonomy" id="1973496"/>
    <lineage>
        <taxon>Bacteria</taxon>
        <taxon>Bacillati</taxon>
        <taxon>Chloroflexota</taxon>
        <taxon>Chloroflexia</taxon>
        <taxon>Herpetosiphonales</taxon>
        <taxon>Herpetosiphonaceae</taxon>
        <taxon>Herpetosiphon</taxon>
    </lineage>
</organism>
<dbReference type="InterPro" id="IPR025110">
    <property type="entry name" value="AMP-bd_C"/>
</dbReference>
<comment type="caution">
    <text evidence="6">The sequence shown here is derived from an EMBL/GenBank/DDBJ whole genome shotgun (WGS) entry which is preliminary data.</text>
</comment>
<evidence type="ECO:0000259" key="5">
    <source>
        <dbReference type="PROSITE" id="PS50075"/>
    </source>
</evidence>
<dbReference type="Gene3D" id="3.40.50.980">
    <property type="match status" value="2"/>
</dbReference>
<dbReference type="Pfam" id="PF00550">
    <property type="entry name" value="PP-binding"/>
    <property type="match status" value="1"/>
</dbReference>
<evidence type="ECO:0000256" key="2">
    <source>
        <dbReference type="ARBA" id="ARBA00022450"/>
    </source>
</evidence>
<accession>A0ABP9X5N1</accession>
<dbReference type="Proteomes" id="UP001428290">
    <property type="component" value="Unassembled WGS sequence"/>
</dbReference>
<dbReference type="InterPro" id="IPR020845">
    <property type="entry name" value="AMP-binding_CS"/>
</dbReference>